<dbReference type="PANTHER" id="PTHR32552">
    <property type="entry name" value="FERRICHROME IRON RECEPTOR-RELATED"/>
    <property type="match status" value="1"/>
</dbReference>
<dbReference type="EMBL" id="AP018664">
    <property type="protein sequence ID" value="BBD96782.1"/>
    <property type="molecule type" value="Genomic_DNA"/>
</dbReference>
<dbReference type="SUPFAM" id="SSF56935">
    <property type="entry name" value="Porins"/>
    <property type="match status" value="1"/>
</dbReference>
<dbReference type="Pfam" id="PF07715">
    <property type="entry name" value="Plug"/>
    <property type="match status" value="1"/>
</dbReference>
<gene>
    <name evidence="16" type="ORF">SAMIE_1002830</name>
</gene>
<dbReference type="InterPro" id="IPR012910">
    <property type="entry name" value="Plug_dom"/>
</dbReference>
<evidence type="ECO:0000256" key="4">
    <source>
        <dbReference type="ARBA" id="ARBA00022496"/>
    </source>
</evidence>
<name>A0A494W8S2_9SPHN</name>
<evidence type="ECO:0000256" key="7">
    <source>
        <dbReference type="ARBA" id="ARBA00023065"/>
    </source>
</evidence>
<comment type="subcellular location">
    <subcellularLocation>
        <location evidence="1 11">Cell outer membrane</location>
        <topology evidence="1 11">Multi-pass membrane protein</topology>
    </subcellularLocation>
</comment>
<evidence type="ECO:0000313" key="17">
    <source>
        <dbReference type="Proteomes" id="UP000279959"/>
    </source>
</evidence>
<dbReference type="PANTHER" id="PTHR32552:SF81">
    <property type="entry name" value="TONB-DEPENDENT OUTER MEMBRANE RECEPTOR"/>
    <property type="match status" value="1"/>
</dbReference>
<feature type="signal peptide" evidence="13">
    <location>
        <begin position="1"/>
        <end position="29"/>
    </location>
</feature>
<proteinExistence type="inferred from homology"/>
<evidence type="ECO:0000256" key="2">
    <source>
        <dbReference type="ARBA" id="ARBA00022448"/>
    </source>
</evidence>
<keyword evidence="6" id="KW-0408">Iron</keyword>
<keyword evidence="17" id="KW-1185">Reference proteome</keyword>
<evidence type="ECO:0000256" key="11">
    <source>
        <dbReference type="PROSITE-ProRule" id="PRU01360"/>
    </source>
</evidence>
<keyword evidence="5 11" id="KW-0812">Transmembrane</keyword>
<dbReference type="GO" id="GO:0006826">
    <property type="term" value="P:iron ion transport"/>
    <property type="evidence" value="ECO:0007669"/>
    <property type="project" value="UniProtKB-KW"/>
</dbReference>
<organism evidence="16 17">
    <name type="scientific">Sphingobium amiense</name>
    <dbReference type="NCBI Taxonomy" id="135719"/>
    <lineage>
        <taxon>Bacteria</taxon>
        <taxon>Pseudomonadati</taxon>
        <taxon>Pseudomonadota</taxon>
        <taxon>Alphaproteobacteria</taxon>
        <taxon>Sphingomonadales</taxon>
        <taxon>Sphingomonadaceae</taxon>
        <taxon>Sphingobium</taxon>
    </lineage>
</organism>
<keyword evidence="13" id="KW-0732">Signal</keyword>
<evidence type="ECO:0000256" key="3">
    <source>
        <dbReference type="ARBA" id="ARBA00022452"/>
    </source>
</evidence>
<evidence type="ECO:0000256" key="9">
    <source>
        <dbReference type="ARBA" id="ARBA00023136"/>
    </source>
</evidence>
<evidence type="ECO:0000256" key="13">
    <source>
        <dbReference type="SAM" id="SignalP"/>
    </source>
</evidence>
<keyword evidence="8 12" id="KW-0798">TonB box</keyword>
<comment type="similarity">
    <text evidence="11 12">Belongs to the TonB-dependent receptor family.</text>
</comment>
<sequence>MGAKVVKKRLKFRYLALGLHVCAFTPALAQDRRPDPIVGSDIIVTATKRGESQQSVGISISALSGDQLSALGVKNSTDLTLYTPGLQLQSAGGESNAMALTLRGVGQSDFNDHQEGPVAIYIDEVYSSALTGTSFLAFDLDRVEVLRGPQGTLFGRNATGGLVQFVTRKPTDHFDGYVDVGYGRFNEFTAEGAVGGPIAKGLQARLSLATEQRDRYFKNTLPNGVGGNGKNSFAGRFQLAWQPSDTVSIRTVVRGAESKGSGARGRHITSYIDPATGLANAVPDNVDYYGTGPGNDIAGYKNSNGNYWTGEFDQTNPMTIKLWGVSNHIDIDLGAFKLFSITDYTNFKHIYREDTDFGPVRGLRYGVNSTIGQFSQELRLQYDSDAVKALLGAYFLNVDGDFQTQFIVYKAYGTPLGLGPDDSASLIPWTTKTRSYSVFGQADVPLTDTLKLTAGARWTQDTKKQHLDSYLVTRPDLPDELTSADIAGSTSLLSETYRNRRSDKFISWKLGLDWKPSPKLLVFASATRGQKGGGYNPPFFASDALLPRFSFKPEQLTSYESGIKVSGSGILRRFNASAYIYDYKDFQAFQFFNASALIFNTDARVAGSEVELILAPAPGLTAQLGGAFIFKATAKDITLPNGAVKDRRLPLTPDAQLTGLLRYDIPVGEAQISPQLDGRYVTSQYYDVFNNPVDTQKGYGLLNARLFYTAPDKRLSLSLFVENLTNKKYGAYILDVGLTMAQAWLGQPRTYGAKLSYKFGE</sequence>
<evidence type="ECO:0000256" key="10">
    <source>
        <dbReference type="ARBA" id="ARBA00023237"/>
    </source>
</evidence>
<dbReference type="InterPro" id="IPR039426">
    <property type="entry name" value="TonB-dep_rcpt-like"/>
</dbReference>
<keyword evidence="9 11" id="KW-0472">Membrane</keyword>
<dbReference type="Gene3D" id="2.40.170.20">
    <property type="entry name" value="TonB-dependent receptor, beta-barrel domain"/>
    <property type="match status" value="1"/>
</dbReference>
<evidence type="ECO:0000256" key="6">
    <source>
        <dbReference type="ARBA" id="ARBA00023004"/>
    </source>
</evidence>
<dbReference type="KEGG" id="sami:SAMIE_1002830"/>
<protein>
    <submittedName>
        <fullName evidence="16">TonB-dependent receptor</fullName>
    </submittedName>
</protein>
<keyword evidence="10 11" id="KW-0998">Cell outer membrane</keyword>
<evidence type="ECO:0000313" key="16">
    <source>
        <dbReference type="EMBL" id="BBD96782.1"/>
    </source>
</evidence>
<evidence type="ECO:0000259" key="14">
    <source>
        <dbReference type="Pfam" id="PF00593"/>
    </source>
</evidence>
<dbReference type="GO" id="GO:0009279">
    <property type="term" value="C:cell outer membrane"/>
    <property type="evidence" value="ECO:0007669"/>
    <property type="project" value="UniProtKB-SubCell"/>
</dbReference>
<dbReference type="Pfam" id="PF00593">
    <property type="entry name" value="TonB_dep_Rec_b-barrel"/>
    <property type="match status" value="1"/>
</dbReference>
<evidence type="ECO:0000256" key="8">
    <source>
        <dbReference type="ARBA" id="ARBA00023077"/>
    </source>
</evidence>
<accession>A0A494W8S2</accession>
<keyword evidence="4" id="KW-0410">Iron transport</keyword>
<keyword evidence="2 11" id="KW-0813">Transport</keyword>
<feature type="domain" description="TonB-dependent receptor plug" evidence="15">
    <location>
        <begin position="53"/>
        <end position="161"/>
    </location>
</feature>
<evidence type="ECO:0000256" key="1">
    <source>
        <dbReference type="ARBA" id="ARBA00004571"/>
    </source>
</evidence>
<dbReference type="AlphaFoldDB" id="A0A494W8S2"/>
<keyword evidence="7" id="KW-0406">Ion transport</keyword>
<dbReference type="InterPro" id="IPR000531">
    <property type="entry name" value="Beta-barrel_TonB"/>
</dbReference>
<evidence type="ECO:0000259" key="15">
    <source>
        <dbReference type="Pfam" id="PF07715"/>
    </source>
</evidence>
<dbReference type="InterPro" id="IPR036942">
    <property type="entry name" value="Beta-barrel_TonB_sf"/>
</dbReference>
<dbReference type="Proteomes" id="UP000279959">
    <property type="component" value="Chromosome"/>
</dbReference>
<dbReference type="PROSITE" id="PS52016">
    <property type="entry name" value="TONB_DEPENDENT_REC_3"/>
    <property type="match status" value="1"/>
</dbReference>
<feature type="chain" id="PRO_5019787818" evidence="13">
    <location>
        <begin position="30"/>
        <end position="761"/>
    </location>
</feature>
<reference evidence="16 17" key="1">
    <citation type="submission" date="2018-05" db="EMBL/GenBank/DDBJ databases">
        <title>Complete Genome Sequence of the Nonylphenol-Degrading Bacterium Sphingobium amiense DSM 16289T.</title>
        <authorList>
            <person name="Ootsuka M."/>
            <person name="Nishizawa T."/>
            <person name="Ohta H."/>
        </authorList>
    </citation>
    <scope>NUCLEOTIDE SEQUENCE [LARGE SCALE GENOMIC DNA]</scope>
    <source>
        <strain evidence="16 17">DSM 16289</strain>
    </source>
</reference>
<keyword evidence="16" id="KW-0675">Receptor</keyword>
<feature type="domain" description="TonB-dependent receptor-like beta-barrel" evidence="14">
    <location>
        <begin position="280"/>
        <end position="724"/>
    </location>
</feature>
<evidence type="ECO:0000256" key="5">
    <source>
        <dbReference type="ARBA" id="ARBA00022692"/>
    </source>
</evidence>
<keyword evidence="3 11" id="KW-1134">Transmembrane beta strand</keyword>
<evidence type="ECO:0000256" key="12">
    <source>
        <dbReference type="RuleBase" id="RU003357"/>
    </source>
</evidence>
<dbReference type="CDD" id="cd01347">
    <property type="entry name" value="ligand_gated_channel"/>
    <property type="match status" value="1"/>
</dbReference>